<dbReference type="NCBIfam" id="TIGR00179">
    <property type="entry name" value="murB"/>
    <property type="match status" value="1"/>
</dbReference>
<dbReference type="GO" id="GO:0071949">
    <property type="term" value="F:FAD binding"/>
    <property type="evidence" value="ECO:0007669"/>
    <property type="project" value="InterPro"/>
</dbReference>
<feature type="domain" description="FAD-binding PCMH-type" evidence="21">
    <location>
        <begin position="28"/>
        <end position="192"/>
    </location>
</feature>
<feature type="active site" evidence="20">
    <location>
        <position position="291"/>
    </location>
</feature>
<evidence type="ECO:0000256" key="6">
    <source>
        <dbReference type="ARBA" id="ARBA00012518"/>
    </source>
</evidence>
<evidence type="ECO:0000256" key="9">
    <source>
        <dbReference type="ARBA" id="ARBA00022618"/>
    </source>
</evidence>
<name>A0A6N0HV02_9GAMM</name>
<dbReference type="GO" id="GO:0009252">
    <property type="term" value="P:peptidoglycan biosynthetic process"/>
    <property type="evidence" value="ECO:0007669"/>
    <property type="project" value="UniProtKB-UniRule"/>
</dbReference>
<evidence type="ECO:0000256" key="16">
    <source>
        <dbReference type="ARBA" id="ARBA00023306"/>
    </source>
</evidence>
<dbReference type="GO" id="GO:0005829">
    <property type="term" value="C:cytosol"/>
    <property type="evidence" value="ECO:0007669"/>
    <property type="project" value="TreeGrafter"/>
</dbReference>
<feature type="active site" evidence="20">
    <location>
        <position position="172"/>
    </location>
</feature>
<dbReference type="InterPro" id="IPR016169">
    <property type="entry name" value="FAD-bd_PCMH_sub2"/>
</dbReference>
<evidence type="ECO:0000256" key="13">
    <source>
        <dbReference type="ARBA" id="ARBA00022960"/>
    </source>
</evidence>
<evidence type="ECO:0000256" key="4">
    <source>
        <dbReference type="ARBA" id="ARBA00004752"/>
    </source>
</evidence>
<dbReference type="InterPro" id="IPR036318">
    <property type="entry name" value="FAD-bd_PCMH-like_sf"/>
</dbReference>
<dbReference type="GO" id="GO:0071555">
    <property type="term" value="P:cell wall organization"/>
    <property type="evidence" value="ECO:0007669"/>
    <property type="project" value="UniProtKB-KW"/>
</dbReference>
<keyword evidence="23" id="KW-1185">Reference proteome</keyword>
<evidence type="ECO:0000256" key="10">
    <source>
        <dbReference type="ARBA" id="ARBA00022630"/>
    </source>
</evidence>
<keyword evidence="17 20" id="KW-0961">Cell wall biogenesis/degradation</keyword>
<comment type="subcellular location">
    <subcellularLocation>
        <location evidence="3 20">Cytoplasm</location>
    </subcellularLocation>
</comment>
<dbReference type="InterPro" id="IPR016166">
    <property type="entry name" value="FAD-bd_PCMH"/>
</dbReference>
<dbReference type="UniPathway" id="UPA00219"/>
<evidence type="ECO:0000256" key="12">
    <source>
        <dbReference type="ARBA" id="ARBA00022857"/>
    </source>
</evidence>
<feature type="active site" description="Proton donor" evidence="20">
    <location>
        <position position="221"/>
    </location>
</feature>
<dbReference type="InterPro" id="IPR003170">
    <property type="entry name" value="MurB"/>
</dbReference>
<dbReference type="Gene3D" id="3.30.43.10">
    <property type="entry name" value="Uridine Diphospho-n-acetylenolpyruvylglucosamine Reductase, domain 2"/>
    <property type="match status" value="1"/>
</dbReference>
<keyword evidence="11 20" id="KW-0274">FAD</keyword>
<evidence type="ECO:0000256" key="2">
    <source>
        <dbReference type="ARBA" id="ARBA00003921"/>
    </source>
</evidence>
<keyword evidence="14 20" id="KW-0573">Peptidoglycan synthesis</keyword>
<evidence type="ECO:0000256" key="17">
    <source>
        <dbReference type="ARBA" id="ARBA00023316"/>
    </source>
</evidence>
<dbReference type="InterPro" id="IPR011601">
    <property type="entry name" value="MurB_C"/>
</dbReference>
<gene>
    <name evidence="20 22" type="primary">murB</name>
    <name evidence="22" type="ORF">HUE57_07815</name>
</gene>
<proteinExistence type="inferred from homology"/>
<dbReference type="KEGG" id="rev:HUE57_07815"/>
<dbReference type="AlphaFoldDB" id="A0A6N0HV02"/>
<dbReference type="Proteomes" id="UP000509658">
    <property type="component" value="Chromosome"/>
</dbReference>
<keyword evidence="10 20" id="KW-0285">Flavoprotein</keyword>
<dbReference type="GO" id="GO:0008360">
    <property type="term" value="P:regulation of cell shape"/>
    <property type="evidence" value="ECO:0007669"/>
    <property type="project" value="UniProtKB-KW"/>
</dbReference>
<accession>A0A6N0HV02</accession>
<dbReference type="SUPFAM" id="SSF56194">
    <property type="entry name" value="Uridine diphospho-N-Acetylenolpyruvylglucosamine reductase, MurB, C-terminal domain"/>
    <property type="match status" value="1"/>
</dbReference>
<dbReference type="PROSITE" id="PS51387">
    <property type="entry name" value="FAD_PCMH"/>
    <property type="match status" value="1"/>
</dbReference>
<evidence type="ECO:0000256" key="8">
    <source>
        <dbReference type="ARBA" id="ARBA00022490"/>
    </source>
</evidence>
<dbReference type="Pfam" id="PF01565">
    <property type="entry name" value="FAD_binding_4"/>
    <property type="match status" value="1"/>
</dbReference>
<dbReference type="Gene3D" id="3.90.78.10">
    <property type="entry name" value="UDP-N-acetylenolpyruvoylglucosamine reductase, C-terminal domain"/>
    <property type="match status" value="1"/>
</dbReference>
<dbReference type="InterPro" id="IPR036635">
    <property type="entry name" value="MurB_C_sf"/>
</dbReference>
<keyword evidence="8 20" id="KW-0963">Cytoplasm</keyword>
<evidence type="ECO:0000256" key="11">
    <source>
        <dbReference type="ARBA" id="ARBA00022827"/>
    </source>
</evidence>
<comment type="function">
    <text evidence="2 20">Cell wall formation.</text>
</comment>
<comment type="similarity">
    <text evidence="5 20">Belongs to the MurB family.</text>
</comment>
<keyword evidence="9 20" id="KW-0132">Cell division</keyword>
<dbReference type="InterPro" id="IPR006094">
    <property type="entry name" value="Oxid_FAD_bind_N"/>
</dbReference>
<evidence type="ECO:0000256" key="20">
    <source>
        <dbReference type="HAMAP-Rule" id="MF_00037"/>
    </source>
</evidence>
<evidence type="ECO:0000256" key="15">
    <source>
        <dbReference type="ARBA" id="ARBA00023002"/>
    </source>
</evidence>
<dbReference type="GO" id="GO:0051301">
    <property type="term" value="P:cell division"/>
    <property type="evidence" value="ECO:0007669"/>
    <property type="project" value="UniProtKB-KW"/>
</dbReference>
<evidence type="ECO:0000256" key="7">
    <source>
        <dbReference type="ARBA" id="ARBA00015188"/>
    </source>
</evidence>
<dbReference type="HAMAP" id="MF_00037">
    <property type="entry name" value="MurB"/>
    <property type="match status" value="1"/>
</dbReference>
<evidence type="ECO:0000256" key="14">
    <source>
        <dbReference type="ARBA" id="ARBA00022984"/>
    </source>
</evidence>
<evidence type="ECO:0000259" key="21">
    <source>
        <dbReference type="PROSITE" id="PS51387"/>
    </source>
</evidence>
<evidence type="ECO:0000313" key="23">
    <source>
        <dbReference type="Proteomes" id="UP000509658"/>
    </source>
</evidence>
<keyword evidence="15 20" id="KW-0560">Oxidoreductase</keyword>
<comment type="cofactor">
    <cofactor evidence="1 20">
        <name>FAD</name>
        <dbReference type="ChEBI" id="CHEBI:57692"/>
    </cofactor>
</comment>
<evidence type="ECO:0000256" key="19">
    <source>
        <dbReference type="ARBA" id="ARBA00048914"/>
    </source>
</evidence>
<evidence type="ECO:0000256" key="3">
    <source>
        <dbReference type="ARBA" id="ARBA00004496"/>
    </source>
</evidence>
<organism evidence="22 23">
    <name type="scientific">Candidatus Reidiella endopervernicosa</name>
    <dbReference type="NCBI Taxonomy" id="2738883"/>
    <lineage>
        <taxon>Bacteria</taxon>
        <taxon>Pseudomonadati</taxon>
        <taxon>Pseudomonadota</taxon>
        <taxon>Gammaproteobacteria</taxon>
        <taxon>Candidatus Reidiella</taxon>
    </lineage>
</organism>
<dbReference type="PANTHER" id="PTHR21071:SF4">
    <property type="entry name" value="UDP-N-ACETYLENOLPYRUVOYLGLUCOSAMINE REDUCTASE"/>
    <property type="match status" value="1"/>
</dbReference>
<keyword evidence="12 20" id="KW-0521">NADP</keyword>
<dbReference type="GO" id="GO:0008762">
    <property type="term" value="F:UDP-N-acetylmuramate dehydrogenase activity"/>
    <property type="evidence" value="ECO:0007669"/>
    <property type="project" value="UniProtKB-UniRule"/>
</dbReference>
<protein>
    <recommendedName>
        <fullName evidence="7 20">UDP-N-acetylenolpyruvoylglucosamine reductase</fullName>
        <ecNumber evidence="6 20">1.3.1.98</ecNumber>
    </recommendedName>
    <alternativeName>
        <fullName evidence="18 20">UDP-N-acetylmuramate dehydrogenase</fullName>
    </alternativeName>
</protein>
<keyword evidence="13 20" id="KW-0133">Cell shape</keyword>
<reference evidence="22 23" key="1">
    <citation type="submission" date="2020-05" db="EMBL/GenBank/DDBJ databases">
        <title>Horizontal transmission and recombination maintain forever young bacterial symbiont genomes.</title>
        <authorList>
            <person name="Russell S.L."/>
            <person name="Pepper-Tunick E."/>
            <person name="Svedberg J."/>
            <person name="Byrne A."/>
            <person name="Ruelas Castillo J."/>
            <person name="Vollmers C."/>
            <person name="Beinart R.A."/>
            <person name="Corbett-Detig R."/>
        </authorList>
    </citation>
    <scope>NUCLEOTIDE SEQUENCE [LARGE SCALE GENOMIC DNA]</scope>
    <source>
        <strain evidence="22">Santa_Monica_outfall</strain>
    </source>
</reference>
<sequence length="305" mass="32384">MMAAALDNGLRGELLLNESMSRHTSWRVGGPAERLYRPADIEDLCAFLQSLPAGEALYWIGLGSNLLVRDGGLRGTAIMTKGVIDHAEQCTAETIRAEAGISCAKLARFCSRAGLTGAEFLAGIPGTFGGALAMNAGAFGGETWSLLIEIETVDRHGELHRHSPEEFKVAYRSVEGPADEWFAAATLRLEVGDVEVNTQRIRELLEQRSGAQPIGLPSCGSVFRNPEGDHAARLIDSAGLKGLSIGAASVSEKHANFIINNGGATAADIESLIELVARRVHAIHGVELEQEVHIIGEPTGGGDEQ</sequence>
<evidence type="ECO:0000256" key="5">
    <source>
        <dbReference type="ARBA" id="ARBA00010485"/>
    </source>
</evidence>
<dbReference type="EMBL" id="CP054491">
    <property type="protein sequence ID" value="QKQ26202.1"/>
    <property type="molecule type" value="Genomic_DNA"/>
</dbReference>
<dbReference type="Gene3D" id="3.30.465.10">
    <property type="match status" value="1"/>
</dbReference>
<comment type="pathway">
    <text evidence="4 20">Cell wall biogenesis; peptidoglycan biosynthesis.</text>
</comment>
<dbReference type="PANTHER" id="PTHR21071">
    <property type="entry name" value="UDP-N-ACETYLENOLPYRUVOYLGLUCOSAMINE REDUCTASE"/>
    <property type="match status" value="1"/>
</dbReference>
<dbReference type="Pfam" id="PF02873">
    <property type="entry name" value="MurB_C"/>
    <property type="match status" value="1"/>
</dbReference>
<evidence type="ECO:0000256" key="1">
    <source>
        <dbReference type="ARBA" id="ARBA00001974"/>
    </source>
</evidence>
<dbReference type="InterPro" id="IPR016167">
    <property type="entry name" value="FAD-bd_PCMH_sub1"/>
</dbReference>
<dbReference type="NCBIfam" id="NF010480">
    <property type="entry name" value="PRK13905.1"/>
    <property type="match status" value="1"/>
</dbReference>
<comment type="catalytic activity">
    <reaction evidence="19 20">
        <text>UDP-N-acetyl-alpha-D-muramate + NADP(+) = UDP-N-acetyl-3-O-(1-carboxyvinyl)-alpha-D-glucosamine + NADPH + H(+)</text>
        <dbReference type="Rhea" id="RHEA:12248"/>
        <dbReference type="ChEBI" id="CHEBI:15378"/>
        <dbReference type="ChEBI" id="CHEBI:57783"/>
        <dbReference type="ChEBI" id="CHEBI:58349"/>
        <dbReference type="ChEBI" id="CHEBI:68483"/>
        <dbReference type="ChEBI" id="CHEBI:70757"/>
        <dbReference type="EC" id="1.3.1.98"/>
    </reaction>
</comment>
<evidence type="ECO:0000256" key="18">
    <source>
        <dbReference type="ARBA" id="ARBA00031026"/>
    </source>
</evidence>
<keyword evidence="16 20" id="KW-0131">Cell cycle</keyword>
<dbReference type="EC" id="1.3.1.98" evidence="6 20"/>
<evidence type="ECO:0000313" key="22">
    <source>
        <dbReference type="EMBL" id="QKQ26202.1"/>
    </source>
</evidence>
<dbReference type="SUPFAM" id="SSF56176">
    <property type="entry name" value="FAD-binding/transporter-associated domain-like"/>
    <property type="match status" value="1"/>
</dbReference>